<organism evidence="1 2">
    <name type="scientific">Actinoallomurus vinaceus</name>
    <dbReference type="NCBI Taxonomy" id="1080074"/>
    <lineage>
        <taxon>Bacteria</taxon>
        <taxon>Bacillati</taxon>
        <taxon>Actinomycetota</taxon>
        <taxon>Actinomycetes</taxon>
        <taxon>Streptosporangiales</taxon>
        <taxon>Thermomonosporaceae</taxon>
        <taxon>Actinoallomurus</taxon>
    </lineage>
</organism>
<accession>A0ABP8U642</accession>
<dbReference type="RefSeq" id="WP_345430897.1">
    <property type="nucleotide sequence ID" value="NZ_BAABHK010000003.1"/>
</dbReference>
<gene>
    <name evidence="1" type="ORF">GCM10023196_025060</name>
</gene>
<sequence length="49" mass="5570">MATGDTDQLRFLGMALARFDEMTADELRSYLLADPAAEEMKPDDPRRTH</sequence>
<evidence type="ECO:0000313" key="1">
    <source>
        <dbReference type="EMBL" id="GAA4624535.1"/>
    </source>
</evidence>
<comment type="caution">
    <text evidence="1">The sequence shown here is derived from an EMBL/GenBank/DDBJ whole genome shotgun (WGS) entry which is preliminary data.</text>
</comment>
<proteinExistence type="predicted"/>
<name>A0ABP8U642_9ACTN</name>
<keyword evidence="2" id="KW-1185">Reference proteome</keyword>
<protein>
    <submittedName>
        <fullName evidence="1">Uncharacterized protein</fullName>
    </submittedName>
</protein>
<reference evidence="2" key="1">
    <citation type="journal article" date="2019" name="Int. J. Syst. Evol. Microbiol.">
        <title>The Global Catalogue of Microorganisms (GCM) 10K type strain sequencing project: providing services to taxonomists for standard genome sequencing and annotation.</title>
        <authorList>
            <consortium name="The Broad Institute Genomics Platform"/>
            <consortium name="The Broad Institute Genome Sequencing Center for Infectious Disease"/>
            <person name="Wu L."/>
            <person name="Ma J."/>
        </authorList>
    </citation>
    <scope>NUCLEOTIDE SEQUENCE [LARGE SCALE GENOMIC DNA]</scope>
    <source>
        <strain evidence="2">JCM 17939</strain>
    </source>
</reference>
<evidence type="ECO:0000313" key="2">
    <source>
        <dbReference type="Proteomes" id="UP001501442"/>
    </source>
</evidence>
<dbReference type="EMBL" id="BAABHK010000003">
    <property type="protein sequence ID" value="GAA4624535.1"/>
    <property type="molecule type" value="Genomic_DNA"/>
</dbReference>
<dbReference type="Proteomes" id="UP001501442">
    <property type="component" value="Unassembled WGS sequence"/>
</dbReference>